<accession>A0A8R1U5B5</accession>
<accession>A0A2A6BJ28</accession>
<dbReference type="AlphaFoldDB" id="A0A2A6BJ28"/>
<dbReference type="PROSITE" id="PS50118">
    <property type="entry name" value="HMG_BOX_2"/>
    <property type="match status" value="1"/>
</dbReference>
<dbReference type="SMART" id="SM00398">
    <property type="entry name" value="HMG"/>
    <property type="match status" value="1"/>
</dbReference>
<dbReference type="GO" id="GO:0016514">
    <property type="term" value="C:SWI/SNF complex"/>
    <property type="evidence" value="ECO:0000318"/>
    <property type="project" value="GO_Central"/>
</dbReference>
<protein>
    <submittedName>
        <fullName evidence="3">HMG box domain-containing protein</fullName>
    </submittedName>
</protein>
<feature type="region of interest" description="Disordered" evidence="2">
    <location>
        <begin position="1"/>
        <end position="24"/>
    </location>
</feature>
<gene>
    <name evidence="3" type="primary">WBGene00092719</name>
</gene>
<evidence type="ECO:0000313" key="3">
    <source>
        <dbReference type="EnsemblMetazoa" id="PPA03165.1"/>
    </source>
</evidence>
<evidence type="ECO:0000313" key="4">
    <source>
        <dbReference type="Proteomes" id="UP000005239"/>
    </source>
</evidence>
<feature type="coiled-coil region" evidence="1">
    <location>
        <begin position="176"/>
        <end position="210"/>
    </location>
</feature>
<sequence length="328" mass="38515">MFRQPQQPMRPPGIQPVQEPKKAPEVPVSAYIRYCRKQWHNVRNDNPDLQMWEISKVVKEKWEGLSEDEKSPFNHEYEMEMVEYEKAIKNMNGGSAVHNAIKASLQNRVKGSGKKGEVGSTSLVSTTTNEDEQPPSELTARRMHALRFDRNHRLIVDLFNPLNVVDSRLVVPQKRVDLLQKQAFNLNIHKTKLEEELAKMNSEFEERKRSFQKSTEEFNEKLKKVVDERVEVSEEKYGELVNEWEGKLGEAYKEYKKKQDNMEKQLAAERERLAKTTPLLYAMTMGDEDPDKAGKEEKREKIEEKDEKKEEEKNEEMSEEKKEEEKNM</sequence>
<evidence type="ECO:0000256" key="1">
    <source>
        <dbReference type="SAM" id="Coils"/>
    </source>
</evidence>
<dbReference type="GO" id="GO:0003677">
    <property type="term" value="F:DNA binding"/>
    <property type="evidence" value="ECO:0007669"/>
    <property type="project" value="UniProtKB-UniRule"/>
</dbReference>
<reference evidence="4" key="1">
    <citation type="journal article" date="2008" name="Nat. Genet.">
        <title>The Pristionchus pacificus genome provides a unique perspective on nematode lifestyle and parasitism.</title>
        <authorList>
            <person name="Dieterich C."/>
            <person name="Clifton S.W."/>
            <person name="Schuster L.N."/>
            <person name="Chinwalla A."/>
            <person name="Delehaunty K."/>
            <person name="Dinkelacker I."/>
            <person name="Fulton L."/>
            <person name="Fulton R."/>
            <person name="Godfrey J."/>
            <person name="Minx P."/>
            <person name="Mitreva M."/>
            <person name="Roeseler W."/>
            <person name="Tian H."/>
            <person name="Witte H."/>
            <person name="Yang S.P."/>
            <person name="Wilson R.K."/>
            <person name="Sommer R.J."/>
        </authorList>
    </citation>
    <scope>NUCLEOTIDE SEQUENCE [LARGE SCALE GENOMIC DNA]</scope>
    <source>
        <strain evidence="4">PS312</strain>
    </source>
</reference>
<feature type="region of interest" description="Disordered" evidence="2">
    <location>
        <begin position="279"/>
        <end position="328"/>
    </location>
</feature>
<dbReference type="SUPFAM" id="SSF47095">
    <property type="entry name" value="HMG-box"/>
    <property type="match status" value="1"/>
</dbReference>
<dbReference type="GO" id="GO:0045892">
    <property type="term" value="P:negative regulation of DNA-templated transcription"/>
    <property type="evidence" value="ECO:0000318"/>
    <property type="project" value="GO_Central"/>
</dbReference>
<dbReference type="InterPro" id="IPR009071">
    <property type="entry name" value="HMG_box_dom"/>
</dbReference>
<feature type="region of interest" description="Disordered" evidence="2">
    <location>
        <begin position="108"/>
        <end position="137"/>
    </location>
</feature>
<feature type="compositionally biased region" description="Basic and acidic residues" evidence="2">
    <location>
        <begin position="291"/>
        <end position="328"/>
    </location>
</feature>
<proteinExistence type="predicted"/>
<dbReference type="EnsemblMetazoa" id="PPA03165.1">
    <property type="protein sequence ID" value="PPA03165.1"/>
    <property type="gene ID" value="WBGene00092719"/>
</dbReference>
<dbReference type="Pfam" id="PF00505">
    <property type="entry name" value="HMG_box"/>
    <property type="match status" value="1"/>
</dbReference>
<dbReference type="InterPro" id="IPR036910">
    <property type="entry name" value="HMG_box_dom_sf"/>
</dbReference>
<dbReference type="OrthoDB" id="30931at2759"/>
<evidence type="ECO:0000256" key="2">
    <source>
        <dbReference type="SAM" id="MobiDB-lite"/>
    </source>
</evidence>
<dbReference type="PANTHER" id="PTHR46232">
    <property type="entry name" value="SMARCE1 REGULATOR OF CHROMATIN"/>
    <property type="match status" value="1"/>
</dbReference>
<name>A0A2A6BJ28_PRIPA</name>
<keyword evidence="1" id="KW-0175">Coiled coil</keyword>
<dbReference type="GO" id="GO:0016922">
    <property type="term" value="F:nuclear receptor binding"/>
    <property type="evidence" value="ECO:0000318"/>
    <property type="project" value="GO_Central"/>
</dbReference>
<reference evidence="3" key="2">
    <citation type="submission" date="2022-06" db="UniProtKB">
        <authorList>
            <consortium name="EnsemblMetazoa"/>
        </authorList>
    </citation>
    <scope>IDENTIFICATION</scope>
    <source>
        <strain evidence="3">PS312</strain>
    </source>
</reference>
<keyword evidence="4" id="KW-1185">Reference proteome</keyword>
<dbReference type="Proteomes" id="UP000005239">
    <property type="component" value="Unassembled WGS sequence"/>
</dbReference>
<dbReference type="Gene3D" id="1.10.30.10">
    <property type="entry name" value="High mobility group box domain"/>
    <property type="match status" value="1"/>
</dbReference>
<dbReference type="PANTHER" id="PTHR46232:SF1">
    <property type="entry name" value="SWI_SNF-RELATED MATRIX-ASSOCIATED ACTIN-DEPENDENT REGULATOR OF CHROMATIN SUBFAMILY E MEMBER 1"/>
    <property type="match status" value="1"/>
</dbReference>
<organism evidence="3 4">
    <name type="scientific">Pristionchus pacificus</name>
    <name type="common">Parasitic nematode worm</name>
    <dbReference type="NCBI Taxonomy" id="54126"/>
    <lineage>
        <taxon>Eukaryota</taxon>
        <taxon>Metazoa</taxon>
        <taxon>Ecdysozoa</taxon>
        <taxon>Nematoda</taxon>
        <taxon>Chromadorea</taxon>
        <taxon>Rhabditida</taxon>
        <taxon>Rhabditina</taxon>
        <taxon>Diplogasteromorpha</taxon>
        <taxon>Diplogasteroidea</taxon>
        <taxon>Neodiplogasteridae</taxon>
        <taxon>Pristionchus</taxon>
    </lineage>
</organism>